<name>A0A8H9GY76_9ACTN</name>
<dbReference type="AlphaFoldDB" id="A0A8H9GY76"/>
<sequence>MTYLDEIARRIRDNLPAEARPPAGANLLFLLYAVLVKVKGQATTLEDVHDAWAAWMQTVNPVHAALVPFSELAPMVQDEDLPYLRAIHRTAAQLNNPTSRSAGSTDT</sequence>
<organism evidence="2 3">
    <name type="scientific">Microbispora bryophytorum</name>
    <dbReference type="NCBI Taxonomy" id="1460882"/>
    <lineage>
        <taxon>Bacteria</taxon>
        <taxon>Bacillati</taxon>
        <taxon>Actinomycetota</taxon>
        <taxon>Actinomycetes</taxon>
        <taxon>Streptosporangiales</taxon>
        <taxon>Streptosporangiaceae</taxon>
        <taxon>Microbispora</taxon>
    </lineage>
</organism>
<dbReference type="OrthoDB" id="4763567at2"/>
<protein>
    <recommendedName>
        <fullName evidence="1">DUF7701 domain-containing protein</fullName>
    </recommendedName>
</protein>
<accession>A0A8H9GY76</accession>
<gene>
    <name evidence="2" type="ORF">GCM10011574_27390</name>
</gene>
<keyword evidence="3" id="KW-1185">Reference proteome</keyword>
<dbReference type="InterPro" id="IPR056118">
    <property type="entry name" value="DUF7701"/>
</dbReference>
<dbReference type="Proteomes" id="UP000653480">
    <property type="component" value="Unassembled WGS sequence"/>
</dbReference>
<evidence type="ECO:0000313" key="2">
    <source>
        <dbReference type="EMBL" id="GGO10634.1"/>
    </source>
</evidence>
<evidence type="ECO:0000313" key="3">
    <source>
        <dbReference type="Proteomes" id="UP000653480"/>
    </source>
</evidence>
<dbReference type="EMBL" id="BMMN01000004">
    <property type="protein sequence ID" value="GGO10634.1"/>
    <property type="molecule type" value="Genomic_DNA"/>
</dbReference>
<comment type="caution">
    <text evidence="2">The sequence shown here is derived from an EMBL/GenBank/DDBJ whole genome shotgun (WGS) entry which is preliminary data.</text>
</comment>
<dbReference type="Pfam" id="PF24792">
    <property type="entry name" value="DUF7701"/>
    <property type="match status" value="1"/>
</dbReference>
<feature type="domain" description="DUF7701" evidence="1">
    <location>
        <begin position="2"/>
        <end position="91"/>
    </location>
</feature>
<reference evidence="2" key="2">
    <citation type="submission" date="2020-09" db="EMBL/GenBank/DDBJ databases">
        <authorList>
            <person name="Sun Q."/>
            <person name="Zhou Y."/>
        </authorList>
    </citation>
    <scope>NUCLEOTIDE SEQUENCE</scope>
    <source>
        <strain evidence="2">CGMCC 4.7138</strain>
    </source>
</reference>
<dbReference type="RefSeq" id="WP_142568305.1">
    <property type="nucleotide sequence ID" value="NZ_BMMN01000004.1"/>
</dbReference>
<evidence type="ECO:0000259" key="1">
    <source>
        <dbReference type="Pfam" id="PF24792"/>
    </source>
</evidence>
<proteinExistence type="predicted"/>
<reference evidence="2" key="1">
    <citation type="journal article" date="2014" name="Int. J. Syst. Evol. Microbiol.">
        <title>Complete genome sequence of Corynebacterium casei LMG S-19264T (=DSM 44701T), isolated from a smear-ripened cheese.</title>
        <authorList>
            <consortium name="US DOE Joint Genome Institute (JGI-PGF)"/>
            <person name="Walter F."/>
            <person name="Albersmeier A."/>
            <person name="Kalinowski J."/>
            <person name="Ruckert C."/>
        </authorList>
    </citation>
    <scope>NUCLEOTIDE SEQUENCE</scope>
    <source>
        <strain evidence="2">CGMCC 4.7138</strain>
    </source>
</reference>